<keyword evidence="1" id="KW-0732">Signal</keyword>
<feature type="chain" id="PRO_5046086531" description="Lipoprotein" evidence="1">
    <location>
        <begin position="19"/>
        <end position="123"/>
    </location>
</feature>
<reference evidence="3" key="1">
    <citation type="journal article" date="2019" name="Int. J. Syst. Evol. Microbiol.">
        <title>The Global Catalogue of Microorganisms (GCM) 10K type strain sequencing project: providing services to taxonomists for standard genome sequencing and annotation.</title>
        <authorList>
            <consortium name="The Broad Institute Genomics Platform"/>
            <consortium name="The Broad Institute Genome Sequencing Center for Infectious Disease"/>
            <person name="Wu L."/>
            <person name="Ma J."/>
        </authorList>
    </citation>
    <scope>NUCLEOTIDE SEQUENCE [LARGE SCALE GENOMIC DNA]</scope>
    <source>
        <strain evidence="3">CCUG 54523</strain>
    </source>
</reference>
<name>A0ABW3AH18_9MICO</name>
<proteinExistence type="predicted"/>
<protein>
    <recommendedName>
        <fullName evidence="4">Lipoprotein</fullName>
    </recommendedName>
</protein>
<gene>
    <name evidence="2" type="ORF">ACFQ0P_07300</name>
</gene>
<evidence type="ECO:0000313" key="2">
    <source>
        <dbReference type="EMBL" id="MFD0790197.1"/>
    </source>
</evidence>
<dbReference type="Proteomes" id="UP001597055">
    <property type="component" value="Unassembled WGS sequence"/>
</dbReference>
<sequence>MRRLLAAVGLAGAAVGLAGCVPTAGPLAVQPPAEAWHDALLTGTLHIDEDCVWVETPDATYVPVFPVGEARMEAGNLVYGRVWTDGETIEIGGGETRTQGQGWYVPDGCPDALFWGAAPPPQA</sequence>
<comment type="caution">
    <text evidence="2">The sequence shown here is derived from an EMBL/GenBank/DDBJ whole genome shotgun (WGS) entry which is preliminary data.</text>
</comment>
<evidence type="ECO:0000313" key="3">
    <source>
        <dbReference type="Proteomes" id="UP001597055"/>
    </source>
</evidence>
<accession>A0ABW3AH18</accession>
<evidence type="ECO:0008006" key="4">
    <source>
        <dbReference type="Google" id="ProtNLM"/>
    </source>
</evidence>
<organism evidence="2 3">
    <name type="scientific">Microbacterium insulae</name>
    <dbReference type="NCBI Taxonomy" id="483014"/>
    <lineage>
        <taxon>Bacteria</taxon>
        <taxon>Bacillati</taxon>
        <taxon>Actinomycetota</taxon>
        <taxon>Actinomycetes</taxon>
        <taxon>Micrococcales</taxon>
        <taxon>Microbacteriaceae</taxon>
        <taxon>Microbacterium</taxon>
    </lineage>
</organism>
<dbReference type="PROSITE" id="PS51257">
    <property type="entry name" value="PROKAR_LIPOPROTEIN"/>
    <property type="match status" value="1"/>
</dbReference>
<feature type="signal peptide" evidence="1">
    <location>
        <begin position="1"/>
        <end position="18"/>
    </location>
</feature>
<dbReference type="EMBL" id="JBHTII010000001">
    <property type="protein sequence ID" value="MFD0790197.1"/>
    <property type="molecule type" value="Genomic_DNA"/>
</dbReference>
<keyword evidence="3" id="KW-1185">Reference proteome</keyword>
<evidence type="ECO:0000256" key="1">
    <source>
        <dbReference type="SAM" id="SignalP"/>
    </source>
</evidence>
<dbReference type="RefSeq" id="WP_204977908.1">
    <property type="nucleotide sequence ID" value="NZ_JBHTII010000001.1"/>
</dbReference>